<evidence type="ECO:0000313" key="2">
    <source>
        <dbReference type="EMBL" id="QWT48943.1"/>
    </source>
</evidence>
<gene>
    <name evidence="2" type="ORF">Azoinq_14145</name>
</gene>
<dbReference type="AlphaFoldDB" id="A0A975SM85"/>
<name>A0A975SM85_9RHOO</name>
<evidence type="ECO:0000256" key="1">
    <source>
        <dbReference type="SAM" id="Coils"/>
    </source>
</evidence>
<proteinExistence type="predicted"/>
<accession>A0A975SM85</accession>
<sequence length="157" mass="17928">MPTNKHNSKNQGDELLIQILDGLLQRDEDITARAVARLHPNIGHASTITRNPTRSELLAQYQTKQQDIRKHIGRLTKRSKESTAAELASKDQRIAELERQVDLLRSSHLAMIRAVGELGGMSKWMKFFENFKEVRDQLHKLGAMPIADLENLTRHTE</sequence>
<organism evidence="2 3">
    <name type="scientific">Azospira inquinata</name>
    <dbReference type="NCBI Taxonomy" id="2785627"/>
    <lineage>
        <taxon>Bacteria</taxon>
        <taxon>Pseudomonadati</taxon>
        <taxon>Pseudomonadota</taxon>
        <taxon>Betaproteobacteria</taxon>
        <taxon>Rhodocyclales</taxon>
        <taxon>Rhodocyclaceae</taxon>
        <taxon>Azospira</taxon>
    </lineage>
</organism>
<protein>
    <submittedName>
        <fullName evidence="2">Uncharacterized protein</fullName>
    </submittedName>
</protein>
<reference evidence="2" key="1">
    <citation type="submission" date="2020-11" db="EMBL/GenBank/DDBJ databases">
        <title>Azospira inquinata sp. nov.</title>
        <authorList>
            <person name="Moe W.M."/>
            <person name="Mikes M.C."/>
        </authorList>
    </citation>
    <scope>NUCLEOTIDE SEQUENCE</scope>
    <source>
        <strain evidence="2">Azo-3</strain>
    </source>
</reference>
<feature type="coiled-coil region" evidence="1">
    <location>
        <begin position="80"/>
        <end position="107"/>
    </location>
</feature>
<dbReference type="EMBL" id="CP064782">
    <property type="protein sequence ID" value="QWT48943.1"/>
    <property type="molecule type" value="Genomic_DNA"/>
</dbReference>
<keyword evidence="1" id="KW-0175">Coiled coil</keyword>
<dbReference type="KEGG" id="aiq:Azoinq_14145"/>
<dbReference type="Proteomes" id="UP000683428">
    <property type="component" value="Chromosome"/>
</dbReference>
<evidence type="ECO:0000313" key="3">
    <source>
        <dbReference type="Proteomes" id="UP000683428"/>
    </source>
</evidence>
<keyword evidence="3" id="KW-1185">Reference proteome</keyword>
<dbReference type="RefSeq" id="WP_216128261.1">
    <property type="nucleotide sequence ID" value="NZ_CP064782.1"/>
</dbReference>